<comment type="subcellular location">
    <subcellularLocation>
        <location evidence="1">Cell membrane</location>
        <topology evidence="1">Multi-pass membrane protein</topology>
    </subcellularLocation>
</comment>
<dbReference type="SMART" id="SM00283">
    <property type="entry name" value="MA"/>
    <property type="match status" value="1"/>
</dbReference>
<gene>
    <name evidence="14" type="ORF">D8M05_18495</name>
</gene>
<evidence type="ECO:0000256" key="1">
    <source>
        <dbReference type="ARBA" id="ARBA00004651"/>
    </source>
</evidence>
<dbReference type="Gene3D" id="1.10.287.950">
    <property type="entry name" value="Methyl-accepting chemotaxis protein"/>
    <property type="match status" value="1"/>
</dbReference>
<proteinExistence type="inferred from homology"/>
<dbReference type="EMBL" id="RBZO01000045">
    <property type="protein sequence ID" value="RKQ12310.1"/>
    <property type="molecule type" value="Genomic_DNA"/>
</dbReference>
<dbReference type="CDD" id="cd18773">
    <property type="entry name" value="PDC1_HK_sensor"/>
    <property type="match status" value="1"/>
</dbReference>
<evidence type="ECO:0000256" key="11">
    <source>
        <dbReference type="SAM" id="Phobius"/>
    </source>
</evidence>
<evidence type="ECO:0000256" key="8">
    <source>
        <dbReference type="ARBA" id="ARBA00023224"/>
    </source>
</evidence>
<evidence type="ECO:0000256" key="10">
    <source>
        <dbReference type="PROSITE-ProRule" id="PRU00284"/>
    </source>
</evidence>
<dbReference type="AlphaFoldDB" id="A0A494YRS6"/>
<dbReference type="FunFam" id="1.10.287.950:FF:000001">
    <property type="entry name" value="Methyl-accepting chemotaxis sensory transducer"/>
    <property type="match status" value="1"/>
</dbReference>
<dbReference type="InterPro" id="IPR003660">
    <property type="entry name" value="HAMP_dom"/>
</dbReference>
<keyword evidence="3" id="KW-0488">Methylation</keyword>
<dbReference type="InterPro" id="IPR029151">
    <property type="entry name" value="Sensor-like_sf"/>
</dbReference>
<dbReference type="Pfam" id="PF02743">
    <property type="entry name" value="dCache_1"/>
    <property type="match status" value="1"/>
</dbReference>
<keyword evidence="8 10" id="KW-0807">Transducer</keyword>
<evidence type="ECO:0000256" key="3">
    <source>
        <dbReference type="ARBA" id="ARBA00022481"/>
    </source>
</evidence>
<dbReference type="PROSITE" id="PS50111">
    <property type="entry name" value="CHEMOTAXIS_TRANSDUC_2"/>
    <property type="match status" value="1"/>
</dbReference>
<dbReference type="PANTHER" id="PTHR32089">
    <property type="entry name" value="METHYL-ACCEPTING CHEMOTAXIS PROTEIN MCPB"/>
    <property type="match status" value="1"/>
</dbReference>
<evidence type="ECO:0000256" key="4">
    <source>
        <dbReference type="ARBA" id="ARBA00022500"/>
    </source>
</evidence>
<sequence length="670" mass="73029">MKKTRTSNRTLSLKNKLIISFLLILLIPSILIGFTSYQSSKNNIEESLIASAHKNVEIVTQTVDEFVISQMENIDYLSNSVIASNIENNSDAATRKMLDTIQDAKGEVFEQTYVGTETGEFMNSPTSFKNPPDYDPRERPWYQEAMENKGSVIVTDPYVSQSSNEVVVTLAKATADNQGVVAVNLELGNLTEILSSITIGKEGYLIMLDETKHYIYHPSIEAGSEATEDFYNEIYDAETGQFDYSYDGGTKKLAFSTSEATGWKIAGTMYQSEVKQSVTPILNTTLIVIVIAIILGTAIVLFITRSITKPIKQLVEASNTISQGDLSVNIKLERNDELGMLAHSFNQMRENLNEIIMQVRDKSSNLAAASEQLNASTEQNTTATEQISSSVQEVAVGMDSQTNSIGNSTKMAEEMADSIHQIAMSSNEVAETATNTNSAVDEGSKALETTVNQMEFIKENTHELSSNVQGLGKLSEQISNIVDVITDISAQTNLLALNAAIEAARAGEHGKGFAVVADEVRKLAEESSQSAVQIKEVIGTIQEETINTVNSMETATLQVEKGIEIANNTGKSFDSISGYVKTITDQIMQVTSQIQAIATGTEHFTKTFKEVATIGETISSETQNVSASTQEQLASMEEISHSVTSLTVVAEDLQQLVEKFKLSADEQSEN</sequence>
<dbReference type="SUPFAM" id="SSF58104">
    <property type="entry name" value="Methyl-accepting chemotaxis protein (MCP) signaling domain"/>
    <property type="match status" value="1"/>
</dbReference>
<dbReference type="SUPFAM" id="SSF103190">
    <property type="entry name" value="Sensory domain-like"/>
    <property type="match status" value="1"/>
</dbReference>
<dbReference type="CDD" id="cd06225">
    <property type="entry name" value="HAMP"/>
    <property type="match status" value="1"/>
</dbReference>
<dbReference type="PROSITE" id="PS50885">
    <property type="entry name" value="HAMP"/>
    <property type="match status" value="1"/>
</dbReference>
<evidence type="ECO:0000313" key="14">
    <source>
        <dbReference type="EMBL" id="RKQ12310.1"/>
    </source>
</evidence>
<protein>
    <submittedName>
        <fullName evidence="14">Methyl-accepting chemotaxis protein</fullName>
    </submittedName>
</protein>
<evidence type="ECO:0000256" key="5">
    <source>
        <dbReference type="ARBA" id="ARBA00022692"/>
    </source>
</evidence>
<feature type="domain" description="HAMP" evidence="13">
    <location>
        <begin position="305"/>
        <end position="357"/>
    </location>
</feature>
<comment type="similarity">
    <text evidence="9">Belongs to the methyl-accepting chemotaxis (MCP) protein family.</text>
</comment>
<dbReference type="SMART" id="SM00304">
    <property type="entry name" value="HAMP"/>
    <property type="match status" value="1"/>
</dbReference>
<dbReference type="Proteomes" id="UP000281813">
    <property type="component" value="Unassembled WGS sequence"/>
</dbReference>
<dbReference type="Pfam" id="PF00672">
    <property type="entry name" value="HAMP"/>
    <property type="match status" value="1"/>
</dbReference>
<keyword evidence="7 11" id="KW-0472">Membrane</keyword>
<dbReference type="Gene3D" id="3.30.450.20">
    <property type="entry name" value="PAS domain"/>
    <property type="match status" value="2"/>
</dbReference>
<keyword evidence="2" id="KW-1003">Cell membrane</keyword>
<comment type="caution">
    <text evidence="14">The sequence shown here is derived from an EMBL/GenBank/DDBJ whole genome shotgun (WGS) entry which is preliminary data.</text>
</comment>
<dbReference type="CDD" id="cd12912">
    <property type="entry name" value="PDC2_MCP_like"/>
    <property type="match status" value="1"/>
</dbReference>
<dbReference type="Pfam" id="PF00015">
    <property type="entry name" value="MCPsignal"/>
    <property type="match status" value="1"/>
</dbReference>
<keyword evidence="5 11" id="KW-0812">Transmembrane</keyword>
<dbReference type="GO" id="GO:0007165">
    <property type="term" value="P:signal transduction"/>
    <property type="evidence" value="ECO:0007669"/>
    <property type="project" value="UniProtKB-KW"/>
</dbReference>
<dbReference type="CDD" id="cd11386">
    <property type="entry name" value="MCP_signal"/>
    <property type="match status" value="1"/>
</dbReference>
<keyword evidence="4" id="KW-0145">Chemotaxis</keyword>
<dbReference type="Gene3D" id="1.10.8.500">
    <property type="entry name" value="HAMP domain in histidine kinase"/>
    <property type="match status" value="1"/>
</dbReference>
<organism evidence="14 15">
    <name type="scientific">Oceanobacillus bengalensis</name>
    <dbReference type="NCBI Taxonomy" id="1435466"/>
    <lineage>
        <taxon>Bacteria</taxon>
        <taxon>Bacillati</taxon>
        <taxon>Bacillota</taxon>
        <taxon>Bacilli</taxon>
        <taxon>Bacillales</taxon>
        <taxon>Bacillaceae</taxon>
        <taxon>Oceanobacillus</taxon>
    </lineage>
</organism>
<dbReference type="GO" id="GO:0006935">
    <property type="term" value="P:chemotaxis"/>
    <property type="evidence" value="ECO:0007669"/>
    <property type="project" value="UniProtKB-KW"/>
</dbReference>
<evidence type="ECO:0000256" key="7">
    <source>
        <dbReference type="ARBA" id="ARBA00023136"/>
    </source>
</evidence>
<reference evidence="14 15" key="1">
    <citation type="journal article" date="2015" name="Antonie Van Leeuwenhoek">
        <title>Oceanobacillus bengalensis sp. nov., a bacterium isolated from seawater of the Bay of Bengal.</title>
        <authorList>
            <person name="Yongchang O."/>
            <person name="Xiang W."/>
            <person name="Wang G."/>
        </authorList>
    </citation>
    <scope>NUCLEOTIDE SEQUENCE [LARGE SCALE GENOMIC DNA]</scope>
    <source>
        <strain evidence="14 15">MCCC 1K00260</strain>
    </source>
</reference>
<dbReference type="RefSeq" id="WP_121134459.1">
    <property type="nucleotide sequence ID" value="NZ_JBHUFK010000043.1"/>
</dbReference>
<dbReference type="InterPro" id="IPR033479">
    <property type="entry name" value="dCache_1"/>
</dbReference>
<accession>A0A494YRS6</accession>
<dbReference type="InterPro" id="IPR004089">
    <property type="entry name" value="MCPsignal_dom"/>
</dbReference>
<dbReference type="GO" id="GO:0005886">
    <property type="term" value="C:plasma membrane"/>
    <property type="evidence" value="ECO:0007669"/>
    <property type="project" value="UniProtKB-SubCell"/>
</dbReference>
<keyword evidence="15" id="KW-1185">Reference proteome</keyword>
<evidence type="ECO:0000259" key="12">
    <source>
        <dbReference type="PROSITE" id="PS50111"/>
    </source>
</evidence>
<evidence type="ECO:0000256" key="6">
    <source>
        <dbReference type="ARBA" id="ARBA00022989"/>
    </source>
</evidence>
<evidence type="ECO:0000256" key="9">
    <source>
        <dbReference type="ARBA" id="ARBA00029447"/>
    </source>
</evidence>
<dbReference type="PANTHER" id="PTHR32089:SF114">
    <property type="entry name" value="METHYL-ACCEPTING CHEMOTAXIS PROTEIN MCPB"/>
    <property type="match status" value="1"/>
</dbReference>
<feature type="transmembrane region" description="Helical" evidence="11">
    <location>
        <begin position="281"/>
        <end position="303"/>
    </location>
</feature>
<name>A0A494YRS6_9BACI</name>
<keyword evidence="6 11" id="KW-1133">Transmembrane helix</keyword>
<evidence type="ECO:0000259" key="13">
    <source>
        <dbReference type="PROSITE" id="PS50885"/>
    </source>
</evidence>
<feature type="domain" description="Methyl-accepting transducer" evidence="12">
    <location>
        <begin position="376"/>
        <end position="612"/>
    </location>
</feature>
<dbReference type="OrthoDB" id="9760371at2"/>
<evidence type="ECO:0000313" key="15">
    <source>
        <dbReference type="Proteomes" id="UP000281813"/>
    </source>
</evidence>
<evidence type="ECO:0000256" key="2">
    <source>
        <dbReference type="ARBA" id="ARBA00022475"/>
    </source>
</evidence>